<feature type="domain" description="Response regulatory" evidence="6">
    <location>
        <begin position="3"/>
        <end position="118"/>
    </location>
</feature>
<evidence type="ECO:0000256" key="1">
    <source>
        <dbReference type="ARBA" id="ARBA00022553"/>
    </source>
</evidence>
<dbReference type="EMBL" id="LAZR01013087">
    <property type="protein sequence ID" value="KKM23622.1"/>
    <property type="molecule type" value="Genomic_DNA"/>
</dbReference>
<dbReference type="GO" id="GO:0005829">
    <property type="term" value="C:cytosol"/>
    <property type="evidence" value="ECO:0007669"/>
    <property type="project" value="TreeGrafter"/>
</dbReference>
<dbReference type="PROSITE" id="PS50110">
    <property type="entry name" value="RESPONSE_REGULATORY"/>
    <property type="match status" value="1"/>
</dbReference>
<dbReference type="InterPro" id="IPR001789">
    <property type="entry name" value="Sig_transdc_resp-reg_receiver"/>
</dbReference>
<evidence type="ECO:0000256" key="5">
    <source>
        <dbReference type="ARBA" id="ARBA00023163"/>
    </source>
</evidence>
<dbReference type="GO" id="GO:0032993">
    <property type="term" value="C:protein-DNA complex"/>
    <property type="evidence" value="ECO:0007669"/>
    <property type="project" value="TreeGrafter"/>
</dbReference>
<dbReference type="GO" id="GO:0000156">
    <property type="term" value="F:phosphorelay response regulator activity"/>
    <property type="evidence" value="ECO:0007669"/>
    <property type="project" value="TreeGrafter"/>
</dbReference>
<dbReference type="GO" id="GO:0000976">
    <property type="term" value="F:transcription cis-regulatory region binding"/>
    <property type="evidence" value="ECO:0007669"/>
    <property type="project" value="TreeGrafter"/>
</dbReference>
<evidence type="ECO:0000313" key="8">
    <source>
        <dbReference type="EMBL" id="KKM23622.1"/>
    </source>
</evidence>
<comment type="caution">
    <text evidence="8">The sequence shown here is derived from an EMBL/GenBank/DDBJ whole genome shotgun (WGS) entry which is preliminary data.</text>
</comment>
<evidence type="ECO:0000259" key="6">
    <source>
        <dbReference type="PROSITE" id="PS50110"/>
    </source>
</evidence>
<dbReference type="InterPro" id="IPR016032">
    <property type="entry name" value="Sig_transdc_resp-reg_C-effctor"/>
</dbReference>
<evidence type="ECO:0008006" key="9">
    <source>
        <dbReference type="Google" id="ProtNLM"/>
    </source>
</evidence>
<gene>
    <name evidence="8" type="ORF">LCGC14_1613330</name>
</gene>
<reference evidence="8" key="1">
    <citation type="journal article" date="2015" name="Nature">
        <title>Complex archaea that bridge the gap between prokaryotes and eukaryotes.</title>
        <authorList>
            <person name="Spang A."/>
            <person name="Saw J.H."/>
            <person name="Jorgensen S.L."/>
            <person name="Zaremba-Niedzwiedzka K."/>
            <person name="Martijn J."/>
            <person name="Lind A.E."/>
            <person name="van Eijk R."/>
            <person name="Schleper C."/>
            <person name="Guy L."/>
            <person name="Ettema T.J."/>
        </authorList>
    </citation>
    <scope>NUCLEOTIDE SEQUENCE</scope>
</reference>
<evidence type="ECO:0000256" key="4">
    <source>
        <dbReference type="ARBA" id="ARBA00023125"/>
    </source>
</evidence>
<keyword evidence="5" id="KW-0804">Transcription</keyword>
<dbReference type="PROSITE" id="PS51755">
    <property type="entry name" value="OMPR_PHOB"/>
    <property type="match status" value="1"/>
</dbReference>
<dbReference type="InterPro" id="IPR001867">
    <property type="entry name" value="OmpR/PhoB-type_DNA-bd"/>
</dbReference>
<dbReference type="Gene3D" id="3.40.50.2300">
    <property type="match status" value="1"/>
</dbReference>
<keyword evidence="2" id="KW-0902">Two-component regulatory system</keyword>
<dbReference type="InterPro" id="IPR011006">
    <property type="entry name" value="CheY-like_superfamily"/>
</dbReference>
<dbReference type="SUPFAM" id="SSF52172">
    <property type="entry name" value="CheY-like"/>
    <property type="match status" value="1"/>
</dbReference>
<dbReference type="InterPro" id="IPR039420">
    <property type="entry name" value="WalR-like"/>
</dbReference>
<dbReference type="PANTHER" id="PTHR48111">
    <property type="entry name" value="REGULATOR OF RPOS"/>
    <property type="match status" value="1"/>
</dbReference>
<feature type="domain" description="OmpR/PhoB-type" evidence="7">
    <location>
        <begin position="126"/>
        <end position="225"/>
    </location>
</feature>
<dbReference type="CDD" id="cd00383">
    <property type="entry name" value="trans_reg_C"/>
    <property type="match status" value="1"/>
</dbReference>
<name>A0A0F9I7X1_9ZZZZ</name>
<keyword evidence="3" id="KW-0805">Transcription regulation</keyword>
<accession>A0A0F9I7X1</accession>
<proteinExistence type="predicted"/>
<keyword evidence="4" id="KW-0238">DNA-binding</keyword>
<evidence type="ECO:0000256" key="2">
    <source>
        <dbReference type="ARBA" id="ARBA00023012"/>
    </source>
</evidence>
<dbReference type="InterPro" id="IPR036388">
    <property type="entry name" value="WH-like_DNA-bd_sf"/>
</dbReference>
<dbReference type="SUPFAM" id="SSF46894">
    <property type="entry name" value="C-terminal effector domain of the bipartite response regulators"/>
    <property type="match status" value="1"/>
</dbReference>
<dbReference type="Gene3D" id="1.10.10.10">
    <property type="entry name" value="Winged helix-like DNA-binding domain superfamily/Winged helix DNA-binding domain"/>
    <property type="match status" value="1"/>
</dbReference>
<dbReference type="AlphaFoldDB" id="A0A0F9I7X1"/>
<protein>
    <recommendedName>
        <fullName evidence="9">OmpR/PhoB-type domain-containing protein</fullName>
    </recommendedName>
</protein>
<sequence>MSSVLLVTRDTSTERLAEHALASVGHEVITAGSCGAAIRSLFNVSVDVVVMDSAIGETEMKEFCVWLRSGNGSYPVVFLTIASARWLVDSLPIDRDRDEIVTKPCEGNDIRRAVAKTLDSTQRKGSEVLMVGNAALDKNSHELRGDSASVQLTPTEFRLMYYLIQRRGSIVSTEELLEKVWEFFPGTGSSELVRSHVRNLRSKLRIATGGAELLQTVPRRGYRLI</sequence>
<keyword evidence="1" id="KW-0597">Phosphoprotein</keyword>
<organism evidence="8">
    <name type="scientific">marine sediment metagenome</name>
    <dbReference type="NCBI Taxonomy" id="412755"/>
    <lineage>
        <taxon>unclassified sequences</taxon>
        <taxon>metagenomes</taxon>
        <taxon>ecological metagenomes</taxon>
    </lineage>
</organism>
<dbReference type="Pfam" id="PF00486">
    <property type="entry name" value="Trans_reg_C"/>
    <property type="match status" value="1"/>
</dbReference>
<evidence type="ECO:0000256" key="3">
    <source>
        <dbReference type="ARBA" id="ARBA00023015"/>
    </source>
</evidence>
<dbReference type="GO" id="GO:0006355">
    <property type="term" value="P:regulation of DNA-templated transcription"/>
    <property type="evidence" value="ECO:0007669"/>
    <property type="project" value="InterPro"/>
</dbReference>
<dbReference type="PANTHER" id="PTHR48111:SF1">
    <property type="entry name" value="TWO-COMPONENT RESPONSE REGULATOR ORR33"/>
    <property type="match status" value="1"/>
</dbReference>
<dbReference type="SMART" id="SM00862">
    <property type="entry name" value="Trans_reg_C"/>
    <property type="match status" value="1"/>
</dbReference>
<evidence type="ECO:0000259" key="7">
    <source>
        <dbReference type="PROSITE" id="PS51755"/>
    </source>
</evidence>